<dbReference type="EMBL" id="MFLC01000024">
    <property type="protein sequence ID" value="OGG55046.1"/>
    <property type="molecule type" value="Genomic_DNA"/>
</dbReference>
<protein>
    <recommendedName>
        <fullName evidence="3">EVE domain-containing protein</fullName>
    </recommendedName>
</protein>
<comment type="caution">
    <text evidence="1">The sequence shown here is derived from an EMBL/GenBank/DDBJ whole genome shotgun (WGS) entry which is preliminary data.</text>
</comment>
<organism evidence="1 2">
    <name type="scientific">Candidatus Kaiserbacteria bacterium RIFCSPHIGHO2_02_FULL_49_11</name>
    <dbReference type="NCBI Taxonomy" id="1798489"/>
    <lineage>
        <taxon>Bacteria</taxon>
        <taxon>Candidatus Kaiseribacteriota</taxon>
    </lineage>
</organism>
<evidence type="ECO:0000313" key="2">
    <source>
        <dbReference type="Proteomes" id="UP000177659"/>
    </source>
</evidence>
<accession>A0A1F6D0U3</accession>
<evidence type="ECO:0008006" key="3">
    <source>
        <dbReference type="Google" id="ProtNLM"/>
    </source>
</evidence>
<gene>
    <name evidence="1" type="ORF">A3D62_02100</name>
</gene>
<evidence type="ECO:0000313" key="1">
    <source>
        <dbReference type="EMBL" id="OGG55046.1"/>
    </source>
</evidence>
<dbReference type="AlphaFoldDB" id="A0A1F6D0U3"/>
<sequence>MHNYYIKVVYAPMLDHALRVGEDCTLHFAEAEKRNANKFAESVGFLVYETGRRHDAGVGTKSIFARGAPSSFRYEYVDNPPEVDGHKYPLGVKVEIEKRVKPENGVPLERVRELVPRLQRNTFQSHGGLIGISREEFVVLKEELEKCS</sequence>
<proteinExistence type="predicted"/>
<reference evidence="1 2" key="1">
    <citation type="journal article" date="2016" name="Nat. Commun.">
        <title>Thousands of microbial genomes shed light on interconnected biogeochemical processes in an aquifer system.</title>
        <authorList>
            <person name="Anantharaman K."/>
            <person name="Brown C.T."/>
            <person name="Hug L.A."/>
            <person name="Sharon I."/>
            <person name="Castelle C.J."/>
            <person name="Probst A.J."/>
            <person name="Thomas B.C."/>
            <person name="Singh A."/>
            <person name="Wilkins M.J."/>
            <person name="Karaoz U."/>
            <person name="Brodie E.L."/>
            <person name="Williams K.H."/>
            <person name="Hubbard S.S."/>
            <person name="Banfield J.F."/>
        </authorList>
    </citation>
    <scope>NUCLEOTIDE SEQUENCE [LARGE SCALE GENOMIC DNA]</scope>
</reference>
<name>A0A1F6D0U3_9BACT</name>
<dbReference type="Proteomes" id="UP000177659">
    <property type="component" value="Unassembled WGS sequence"/>
</dbReference>